<reference evidence="2" key="1">
    <citation type="submission" date="2024-08" db="EMBL/GenBank/DDBJ databases">
        <authorList>
            <person name="Chaddad Z."/>
            <person name="Lamrabet M."/>
            <person name="Bouhnik O."/>
            <person name="Alami S."/>
            <person name="Wipf D."/>
            <person name="Courty P.E."/>
            <person name="Missbah El Idrissi M."/>
        </authorList>
    </citation>
    <scope>NUCLEOTIDE SEQUENCE</scope>
    <source>
        <strain evidence="2">LLZ17</strain>
    </source>
</reference>
<dbReference type="RefSeq" id="WP_369725981.1">
    <property type="nucleotide sequence ID" value="NZ_CP165734.1"/>
</dbReference>
<accession>A0AB39XRR1</accession>
<feature type="region of interest" description="Disordered" evidence="1">
    <location>
        <begin position="1"/>
        <end position="26"/>
    </location>
</feature>
<organism evidence="2">
    <name type="scientific">Bradyrhizobium sp. LLZ17</name>
    <dbReference type="NCBI Taxonomy" id="3239388"/>
    <lineage>
        <taxon>Bacteria</taxon>
        <taxon>Pseudomonadati</taxon>
        <taxon>Pseudomonadota</taxon>
        <taxon>Alphaproteobacteria</taxon>
        <taxon>Hyphomicrobiales</taxon>
        <taxon>Nitrobacteraceae</taxon>
        <taxon>Bradyrhizobium</taxon>
    </lineage>
</organism>
<evidence type="ECO:0000256" key="1">
    <source>
        <dbReference type="SAM" id="MobiDB-lite"/>
    </source>
</evidence>
<protein>
    <recommendedName>
        <fullName evidence="3">DUF5681 domain-containing protein</fullName>
    </recommendedName>
</protein>
<dbReference type="AlphaFoldDB" id="A0AB39XRR1"/>
<feature type="compositionally biased region" description="Basic residues" evidence="1">
    <location>
        <begin position="10"/>
        <end position="22"/>
    </location>
</feature>
<dbReference type="EMBL" id="CP165734">
    <property type="protein sequence ID" value="XDV60630.1"/>
    <property type="molecule type" value="Genomic_DNA"/>
</dbReference>
<sequence length="106" mass="12430">MSENSQDQGRRRRRPTRRRRGKSIAPPLSIASHFRRLAAEEIEIEANGKRVRMSRWDAYINQVYIMALNKDIGATRLLEKLRKQFPGEKLPGEIITFHLSEVDMRL</sequence>
<proteinExistence type="predicted"/>
<gene>
    <name evidence="2" type="ORF">AB8Z38_15625</name>
</gene>
<evidence type="ECO:0000313" key="2">
    <source>
        <dbReference type="EMBL" id="XDV60630.1"/>
    </source>
</evidence>
<name>A0AB39XRR1_9BRAD</name>
<evidence type="ECO:0008006" key="3">
    <source>
        <dbReference type="Google" id="ProtNLM"/>
    </source>
</evidence>